<name>A0A8S5NEF7_9CAUD</name>
<reference evidence="1" key="1">
    <citation type="journal article" date="2021" name="Proc. Natl. Acad. Sci. U.S.A.">
        <title>A Catalog of Tens of Thousands of Viruses from Human Metagenomes Reveals Hidden Associations with Chronic Diseases.</title>
        <authorList>
            <person name="Tisza M.J."/>
            <person name="Buck C.B."/>
        </authorList>
    </citation>
    <scope>NUCLEOTIDE SEQUENCE</scope>
    <source>
        <strain evidence="1">CtPZa1</strain>
    </source>
</reference>
<dbReference type="EMBL" id="BK015143">
    <property type="protein sequence ID" value="DAD92759.1"/>
    <property type="molecule type" value="Genomic_DNA"/>
</dbReference>
<evidence type="ECO:0000313" key="1">
    <source>
        <dbReference type="EMBL" id="DAD92759.1"/>
    </source>
</evidence>
<sequence>MGYTETSSWTLAAENVPALSEGDKIYIYVQAYNDLGVGADEIEKARYLHDGEFIGSAWSIPVVLTK</sequence>
<organism evidence="1">
    <name type="scientific">Siphoviridae sp. ctPZa1</name>
    <dbReference type="NCBI Taxonomy" id="2826323"/>
    <lineage>
        <taxon>Viruses</taxon>
        <taxon>Duplodnaviria</taxon>
        <taxon>Heunggongvirae</taxon>
        <taxon>Uroviricota</taxon>
        <taxon>Caudoviricetes</taxon>
    </lineage>
</organism>
<protein>
    <submittedName>
        <fullName evidence="1">Uncharacterized protein</fullName>
    </submittedName>
</protein>
<accession>A0A8S5NEF7</accession>
<proteinExistence type="predicted"/>